<dbReference type="PANTHER" id="PTHR46112:SF2">
    <property type="entry name" value="XAA-PRO AMINOPEPTIDASE P-RELATED"/>
    <property type="match status" value="1"/>
</dbReference>
<proteinExistence type="predicted"/>
<dbReference type="InterPro" id="IPR036005">
    <property type="entry name" value="Creatinase/aminopeptidase-like"/>
</dbReference>
<accession>A0A6I6DCR1</accession>
<gene>
    <name evidence="3" type="ORF">SYNTR_0327</name>
</gene>
<dbReference type="InterPro" id="IPR000994">
    <property type="entry name" value="Pept_M24"/>
</dbReference>
<dbReference type="InterPro" id="IPR050659">
    <property type="entry name" value="Peptidase_M24B"/>
</dbReference>
<keyword evidence="3" id="KW-0031">Aminopeptidase</keyword>
<dbReference type="AlphaFoldDB" id="A0A6I6DCR1"/>
<dbReference type="InterPro" id="IPR000587">
    <property type="entry name" value="Creatinase_N"/>
</dbReference>
<dbReference type="SUPFAM" id="SSF55920">
    <property type="entry name" value="Creatinase/aminopeptidase"/>
    <property type="match status" value="1"/>
</dbReference>
<dbReference type="InterPro" id="IPR029149">
    <property type="entry name" value="Creatin/AminoP/Spt16_N"/>
</dbReference>
<keyword evidence="3" id="KW-0645">Protease</keyword>
<feature type="domain" description="Creatinase N-terminal" evidence="2">
    <location>
        <begin position="12"/>
        <end position="136"/>
    </location>
</feature>
<dbReference type="GO" id="GO:0004177">
    <property type="term" value="F:aminopeptidase activity"/>
    <property type="evidence" value="ECO:0007669"/>
    <property type="project" value="UniProtKB-KW"/>
</dbReference>
<dbReference type="SUPFAM" id="SSF53092">
    <property type="entry name" value="Creatinase/prolidase N-terminal domain"/>
    <property type="match status" value="1"/>
</dbReference>
<evidence type="ECO:0000313" key="3">
    <source>
        <dbReference type="EMBL" id="QGT98920.1"/>
    </source>
</evidence>
<keyword evidence="4" id="KW-1185">Reference proteome</keyword>
<dbReference type="Pfam" id="PF00557">
    <property type="entry name" value="Peptidase_M24"/>
    <property type="match status" value="1"/>
</dbReference>
<dbReference type="Pfam" id="PF01321">
    <property type="entry name" value="Creatinase_N"/>
    <property type="match status" value="1"/>
</dbReference>
<dbReference type="KEGG" id="salq:SYNTR_0327"/>
<dbReference type="EC" id="3.4.11.9" evidence="3"/>
<dbReference type="Gene3D" id="3.90.230.10">
    <property type="entry name" value="Creatinase/methionine aminopeptidase superfamily"/>
    <property type="match status" value="1"/>
</dbReference>
<evidence type="ECO:0000259" key="1">
    <source>
        <dbReference type="Pfam" id="PF00557"/>
    </source>
</evidence>
<dbReference type="PANTHER" id="PTHR46112">
    <property type="entry name" value="AMINOPEPTIDASE"/>
    <property type="match status" value="1"/>
</dbReference>
<name>A0A6I6DCR1_9FIRM</name>
<dbReference type="Proteomes" id="UP000426444">
    <property type="component" value="Chromosome"/>
</dbReference>
<dbReference type="EMBL" id="CP046457">
    <property type="protein sequence ID" value="QGT98920.1"/>
    <property type="molecule type" value="Genomic_DNA"/>
</dbReference>
<dbReference type="CDD" id="cd01066">
    <property type="entry name" value="APP_MetAP"/>
    <property type="match status" value="1"/>
</dbReference>
<dbReference type="OrthoDB" id="9806388at2"/>
<reference evidence="4" key="1">
    <citation type="journal article" date="2019" name="Microbiology">
        <title>Complete Genome Sequence of an Uncultured Bacterium of the Candidate Phylum Bipolaricaulota.</title>
        <authorList>
            <person name="Kadnikov V.V."/>
            <person name="Mardanov A.V."/>
            <person name="Beletsky A.V."/>
            <person name="Frank Y.A."/>
            <person name="Karnachuk O.V."/>
            <person name="Ravin N.V."/>
        </authorList>
    </citation>
    <scope>NUCLEOTIDE SEQUENCE [LARGE SCALE GENOMIC DNA]</scope>
</reference>
<evidence type="ECO:0000259" key="2">
    <source>
        <dbReference type="Pfam" id="PF01321"/>
    </source>
</evidence>
<evidence type="ECO:0000313" key="4">
    <source>
        <dbReference type="Proteomes" id="UP000426444"/>
    </source>
</evidence>
<dbReference type="RefSeq" id="WP_156202864.1">
    <property type="nucleotide sequence ID" value="NZ_CP046457.1"/>
</dbReference>
<dbReference type="Gene3D" id="3.40.350.10">
    <property type="entry name" value="Creatinase/prolidase N-terminal domain"/>
    <property type="match status" value="1"/>
</dbReference>
<feature type="domain" description="Peptidase M24" evidence="1">
    <location>
        <begin position="143"/>
        <end position="378"/>
    </location>
</feature>
<protein>
    <submittedName>
        <fullName evidence="3">Xaa-Pro aminopeptidase</fullName>
        <ecNumber evidence="3">3.4.11.9</ecNumber>
    </submittedName>
</protein>
<organism evidence="3 4">
    <name type="scientific">Candidatus Syntrophocurvum alkaliphilum</name>
    <dbReference type="NCBI Taxonomy" id="2293317"/>
    <lineage>
        <taxon>Bacteria</taxon>
        <taxon>Bacillati</taxon>
        <taxon>Bacillota</taxon>
        <taxon>Clostridia</taxon>
        <taxon>Eubacteriales</taxon>
        <taxon>Syntrophomonadaceae</taxon>
        <taxon>Candidatus Syntrophocurvum</taxon>
    </lineage>
</organism>
<keyword evidence="3" id="KW-0378">Hydrolase</keyword>
<sequence>MIFTPKEELIKRVNKLQEKMKANNCDGFLISQNVDLFYFSGTMQNAQLYIPIEGEPILFCRKSFERSETETPWKTINTKNFKLIPEQIKDLGIPTPECLALELDVISASSYLFLKKLFNNQELVNGSNWIKDVRSVKSPYEIEILRNAGKKTAEAFSQVDKIIKPGLSEFEIAADIENLLRQSGHQGTIRLRGFNQELFYGLFLSGESGTKTSSNDGIIAGAGLGPYFPMGPSEKKVNVNEPLFMDYVGVYDGYAVDQTRMSVIGVLPDKLYYAYRISLEIQDLVINQVKPGCLASKLYKIAVDKAEKSGLQDNFMGYGQDGVKFIGHGIGLELDEMPVIAKGFDIYLEEGMVFALEPKFVLPGSGIVGIENTWVVTKNGVEKLTVLPDRLITI</sequence>